<dbReference type="Proteomes" id="UP000178721">
    <property type="component" value="Unassembled WGS sequence"/>
</dbReference>
<comment type="caution">
    <text evidence="1">The sequence shown here is derived from an EMBL/GenBank/DDBJ whole genome shotgun (WGS) entry which is preliminary data.</text>
</comment>
<evidence type="ECO:0000313" key="1">
    <source>
        <dbReference type="EMBL" id="OGZ19591.1"/>
    </source>
</evidence>
<name>A0A1G2E2W4_9BACT</name>
<dbReference type="EMBL" id="MHMA01000040">
    <property type="protein sequence ID" value="OGZ19591.1"/>
    <property type="molecule type" value="Genomic_DNA"/>
</dbReference>
<organism evidence="1 2">
    <name type="scientific">Candidatus Nealsonbacteria bacterium RIFCSPHIGHO2_01_FULL_43_31</name>
    <dbReference type="NCBI Taxonomy" id="1801665"/>
    <lineage>
        <taxon>Bacteria</taxon>
        <taxon>Candidatus Nealsoniibacteriota</taxon>
    </lineage>
</organism>
<evidence type="ECO:0008006" key="3">
    <source>
        <dbReference type="Google" id="ProtNLM"/>
    </source>
</evidence>
<dbReference type="CDD" id="cd14667">
    <property type="entry name" value="3D_containing_proteins"/>
    <property type="match status" value="1"/>
</dbReference>
<evidence type="ECO:0000313" key="2">
    <source>
        <dbReference type="Proteomes" id="UP000178721"/>
    </source>
</evidence>
<dbReference type="InterPro" id="IPR059180">
    <property type="entry name" value="3D_YorM"/>
</dbReference>
<reference evidence="1 2" key="1">
    <citation type="journal article" date="2016" name="Nat. Commun.">
        <title>Thousands of microbial genomes shed light on interconnected biogeochemical processes in an aquifer system.</title>
        <authorList>
            <person name="Anantharaman K."/>
            <person name="Brown C.T."/>
            <person name="Hug L.A."/>
            <person name="Sharon I."/>
            <person name="Castelle C.J."/>
            <person name="Probst A.J."/>
            <person name="Thomas B.C."/>
            <person name="Singh A."/>
            <person name="Wilkins M.J."/>
            <person name="Karaoz U."/>
            <person name="Brodie E.L."/>
            <person name="Williams K.H."/>
            <person name="Hubbard S.S."/>
            <person name="Banfield J.F."/>
        </authorList>
    </citation>
    <scope>NUCLEOTIDE SEQUENCE [LARGE SCALE GENOMIC DNA]</scope>
</reference>
<accession>A0A1G2E2W4</accession>
<protein>
    <recommendedName>
        <fullName evidence="3">3D domain-containing protein</fullName>
    </recommendedName>
</protein>
<dbReference type="AlphaFoldDB" id="A0A1G2E2W4"/>
<proteinExistence type="predicted"/>
<sequence length="104" mass="11653">MPVPKIARTINVIITAYSSTPEETDSTPFITAANTVVKDGLIANNLLPFGTKIRIPELYGDKVFTVEDRMSSKKGYYHFDIWFSSTKEAKEFGAKFTNIEVLES</sequence>
<gene>
    <name evidence="1" type="ORF">A2654_01300</name>
</gene>